<feature type="transmembrane region" description="Helical" evidence="11">
    <location>
        <begin position="96"/>
        <end position="114"/>
    </location>
</feature>
<evidence type="ECO:0000256" key="3">
    <source>
        <dbReference type="ARBA" id="ARBA00022448"/>
    </source>
</evidence>
<comment type="similarity">
    <text evidence="2">Belongs to the ERD2 family.</text>
</comment>
<feature type="transmembrane region" description="Helical" evidence="11">
    <location>
        <begin position="265"/>
        <end position="286"/>
    </location>
</feature>
<dbReference type="GO" id="GO:0016192">
    <property type="term" value="P:vesicle-mediated transport"/>
    <property type="evidence" value="ECO:0007669"/>
    <property type="project" value="UniProtKB-KW"/>
</dbReference>
<dbReference type="Pfam" id="PF00810">
    <property type="entry name" value="ER_lumen_recept"/>
    <property type="match status" value="1"/>
</dbReference>
<reference evidence="12 13" key="1">
    <citation type="submission" date="2018-09" db="EMBL/GenBank/DDBJ databases">
        <title>A high-quality reference genome of wild soybean provides a powerful tool to mine soybean genomes.</title>
        <authorList>
            <person name="Xie M."/>
            <person name="Chung C.Y.L."/>
            <person name="Li M.-W."/>
            <person name="Wong F.-L."/>
            <person name="Chan T.-F."/>
            <person name="Lam H.-M."/>
        </authorList>
    </citation>
    <scope>NUCLEOTIDE SEQUENCE [LARGE SCALE GENOMIC DNA]</scope>
    <source>
        <strain evidence="13">cv. W05</strain>
        <tissue evidence="12">Hypocotyl of etiolated seedlings</tissue>
    </source>
</reference>
<evidence type="ECO:0000256" key="4">
    <source>
        <dbReference type="ARBA" id="ARBA00022692"/>
    </source>
</evidence>
<keyword evidence="10 12" id="KW-0675">Receptor</keyword>
<feature type="transmembrane region" description="Helical" evidence="11">
    <location>
        <begin position="176"/>
        <end position="195"/>
    </location>
</feature>
<keyword evidence="6" id="KW-0931">ER-Golgi transport</keyword>
<dbReference type="InterPro" id="IPR000133">
    <property type="entry name" value="ER_ret_rcpt"/>
</dbReference>
<evidence type="ECO:0000256" key="2">
    <source>
        <dbReference type="ARBA" id="ARBA00010120"/>
    </source>
</evidence>
<evidence type="ECO:0000256" key="1">
    <source>
        <dbReference type="ARBA" id="ARBA00004477"/>
    </source>
</evidence>
<protein>
    <submittedName>
        <fullName evidence="12">Putative ER lumen protein-retaining receptor C28H8.4 isoform A</fullName>
    </submittedName>
</protein>
<evidence type="ECO:0000256" key="8">
    <source>
        <dbReference type="ARBA" id="ARBA00022989"/>
    </source>
</evidence>
<dbReference type="EMBL" id="QZWG01000004">
    <property type="protein sequence ID" value="RZC14363.1"/>
    <property type="molecule type" value="Genomic_DNA"/>
</dbReference>
<evidence type="ECO:0000256" key="5">
    <source>
        <dbReference type="ARBA" id="ARBA00022824"/>
    </source>
</evidence>
<keyword evidence="3" id="KW-0813">Transport</keyword>
<accession>A0A445KUA2</accession>
<evidence type="ECO:0000256" key="10">
    <source>
        <dbReference type="ARBA" id="ARBA00023170"/>
    </source>
</evidence>
<comment type="subcellular location">
    <subcellularLocation>
        <location evidence="1">Endoplasmic reticulum membrane</location>
        <topology evidence="1">Multi-pass membrane protein</topology>
    </subcellularLocation>
</comment>
<evidence type="ECO:0000313" key="12">
    <source>
        <dbReference type="EMBL" id="RZC14363.1"/>
    </source>
</evidence>
<comment type="caution">
    <text evidence="12">The sequence shown here is derived from an EMBL/GenBank/DDBJ whole genome shotgun (WGS) entry which is preliminary data.</text>
</comment>
<dbReference type="GO" id="GO:0015031">
    <property type="term" value="P:protein transport"/>
    <property type="evidence" value="ECO:0007669"/>
    <property type="project" value="UniProtKB-KW"/>
</dbReference>
<keyword evidence="5" id="KW-0256">Endoplasmic reticulum</keyword>
<keyword evidence="7" id="KW-0653">Protein transport</keyword>
<feature type="transmembrane region" description="Helical" evidence="11">
    <location>
        <begin position="207"/>
        <end position="224"/>
    </location>
</feature>
<gene>
    <name evidence="12" type="ORF">D0Y65_008380</name>
</gene>
<keyword evidence="9 11" id="KW-0472">Membrane</keyword>
<organism evidence="12 13">
    <name type="scientific">Glycine soja</name>
    <name type="common">Wild soybean</name>
    <dbReference type="NCBI Taxonomy" id="3848"/>
    <lineage>
        <taxon>Eukaryota</taxon>
        <taxon>Viridiplantae</taxon>
        <taxon>Streptophyta</taxon>
        <taxon>Embryophyta</taxon>
        <taxon>Tracheophyta</taxon>
        <taxon>Spermatophyta</taxon>
        <taxon>Magnoliopsida</taxon>
        <taxon>eudicotyledons</taxon>
        <taxon>Gunneridae</taxon>
        <taxon>Pentapetalae</taxon>
        <taxon>rosids</taxon>
        <taxon>fabids</taxon>
        <taxon>Fabales</taxon>
        <taxon>Fabaceae</taxon>
        <taxon>Papilionoideae</taxon>
        <taxon>50 kb inversion clade</taxon>
        <taxon>NPAAA clade</taxon>
        <taxon>indigoferoid/millettioid clade</taxon>
        <taxon>Phaseoleae</taxon>
        <taxon>Glycine</taxon>
        <taxon>Glycine subgen. Soja</taxon>
    </lineage>
</organism>
<evidence type="ECO:0000256" key="11">
    <source>
        <dbReference type="SAM" id="Phobius"/>
    </source>
</evidence>
<dbReference type="GO" id="GO:0005789">
    <property type="term" value="C:endoplasmic reticulum membrane"/>
    <property type="evidence" value="ECO:0007669"/>
    <property type="project" value="UniProtKB-SubCell"/>
</dbReference>
<keyword evidence="4 11" id="KW-0812">Transmembrane</keyword>
<dbReference type="GO" id="GO:0006621">
    <property type="term" value="P:protein retention in ER lumen"/>
    <property type="evidence" value="ECO:0007669"/>
    <property type="project" value="InterPro"/>
</dbReference>
<dbReference type="PANTHER" id="PTHR10585">
    <property type="entry name" value="ER LUMEN PROTEIN RETAINING RECEPTOR"/>
    <property type="match status" value="1"/>
</dbReference>
<sequence>EVGSLVWVGYCSESASQVDVDIDVGVELCPNWLIQKELNSGKRFTILISLIAYHQLGLGRNAKSSNQIKELIMRSGKKSIHAITTWVRRQPPKVKAFLAVVSGMAALVLLRFIVHDHDNLFVAAEAVHSLGISVLIYKLIKEKTCAGLSLKSQELTAIFLAVRLYCSFVMEYDIHTLLDLATFATTLWVIYMIRFKLKSSYMEEKDNFAIYYVVIPCAVLALFIHPSTSHHLLNRISWAFCVYLEAVSVLPQLRVMQNTQIVEPFTAHYVFALGVARFLSCAHWVLQVLDSRGHLLVALGYGLWPSMVLISEIVQTFILADFCYYYVKSVFGGQLVLRLPSGVV</sequence>
<feature type="transmembrane region" description="Helical" evidence="11">
    <location>
        <begin position="306"/>
        <end position="327"/>
    </location>
</feature>
<evidence type="ECO:0000256" key="7">
    <source>
        <dbReference type="ARBA" id="ARBA00022927"/>
    </source>
</evidence>
<name>A0A445KUA2_GLYSO</name>
<evidence type="ECO:0000256" key="6">
    <source>
        <dbReference type="ARBA" id="ARBA00022892"/>
    </source>
</evidence>
<evidence type="ECO:0000313" key="13">
    <source>
        <dbReference type="Proteomes" id="UP000289340"/>
    </source>
</evidence>
<keyword evidence="13" id="KW-1185">Reference proteome</keyword>
<dbReference type="PRINTS" id="PR00660">
    <property type="entry name" value="ERLUMENR"/>
</dbReference>
<dbReference type="AlphaFoldDB" id="A0A445KUA2"/>
<keyword evidence="8 11" id="KW-1133">Transmembrane helix</keyword>
<proteinExistence type="inferred from homology"/>
<evidence type="ECO:0000256" key="9">
    <source>
        <dbReference type="ARBA" id="ARBA00023136"/>
    </source>
</evidence>
<feature type="non-terminal residue" evidence="12">
    <location>
        <position position="1"/>
    </location>
</feature>
<feature type="transmembrane region" description="Helical" evidence="11">
    <location>
        <begin position="236"/>
        <end position="253"/>
    </location>
</feature>
<dbReference type="GO" id="GO:0046923">
    <property type="term" value="F:ER retention sequence binding"/>
    <property type="evidence" value="ECO:0007669"/>
    <property type="project" value="InterPro"/>
</dbReference>
<dbReference type="Proteomes" id="UP000289340">
    <property type="component" value="Chromosome 4"/>
</dbReference>